<proteinExistence type="predicted"/>
<reference evidence="2 3" key="1">
    <citation type="submission" date="2011-04" db="EMBL/GenBank/DDBJ databases">
        <title>The Genome Sequence of Dysgonomonas gadei ATCC BAA-286.</title>
        <authorList>
            <consortium name="The Broad Institute Genome Sequencing Platform"/>
            <person name="Earl A."/>
            <person name="Ward D."/>
            <person name="Feldgarden M."/>
            <person name="Gevers D."/>
            <person name="Pudlo N."/>
            <person name="Martens E."/>
            <person name="Allen-Vercoe E."/>
            <person name="Young S.K."/>
            <person name="Zeng Q."/>
            <person name="Gargeya S."/>
            <person name="Fitzgerald M."/>
            <person name="Haas B."/>
            <person name="Abouelleil A."/>
            <person name="Alvarado L."/>
            <person name="Arachchi H.M."/>
            <person name="Berlin A."/>
            <person name="Brown A."/>
            <person name="Chapman S.B."/>
            <person name="Chen Z."/>
            <person name="Dunbar C."/>
            <person name="Freedman E."/>
            <person name="Gearin G."/>
            <person name="Gellesch M."/>
            <person name="Goldberg J."/>
            <person name="Griggs A."/>
            <person name="Gujja S."/>
            <person name="Heiman D."/>
            <person name="Howarth C."/>
            <person name="Larson L."/>
            <person name="Lui A."/>
            <person name="MacDonald P.J.P."/>
            <person name="Mehta T."/>
            <person name="Montmayeur A."/>
            <person name="Murphy C."/>
            <person name="Neiman D."/>
            <person name="Pearson M."/>
            <person name="Priest M."/>
            <person name="Roberts A."/>
            <person name="Saif S."/>
            <person name="Shea T."/>
            <person name="Shenoy N."/>
            <person name="Sisk P."/>
            <person name="Stolte C."/>
            <person name="Sykes S."/>
            <person name="Yandava C."/>
            <person name="Wortman J."/>
            <person name="Nusbaum C."/>
            <person name="Birren B."/>
        </authorList>
    </citation>
    <scope>NUCLEOTIDE SEQUENCE [LARGE SCALE GENOMIC DNA]</scope>
    <source>
        <strain evidence="2 3">ATCC BAA-286</strain>
    </source>
</reference>
<dbReference type="HOGENOM" id="CLU_1169208_0_0_10"/>
<dbReference type="Gene3D" id="1.10.10.60">
    <property type="entry name" value="Homeodomain-like"/>
    <property type="match status" value="1"/>
</dbReference>
<keyword evidence="3" id="KW-1185">Reference proteome</keyword>
<dbReference type="AlphaFoldDB" id="F5IWN0"/>
<accession>F5IWN0</accession>
<organism evidence="2 3">
    <name type="scientific">Dysgonomonas gadei ATCC BAA-286</name>
    <dbReference type="NCBI Taxonomy" id="742766"/>
    <lineage>
        <taxon>Bacteria</taxon>
        <taxon>Pseudomonadati</taxon>
        <taxon>Bacteroidota</taxon>
        <taxon>Bacteroidia</taxon>
        <taxon>Bacteroidales</taxon>
        <taxon>Dysgonomonadaceae</taxon>
        <taxon>Dysgonomonas</taxon>
    </lineage>
</organism>
<evidence type="ECO:0000313" key="3">
    <source>
        <dbReference type="Proteomes" id="UP000004913"/>
    </source>
</evidence>
<dbReference type="OrthoDB" id="1085895at2"/>
<feature type="region of interest" description="Disordered" evidence="1">
    <location>
        <begin position="202"/>
        <end position="226"/>
    </location>
</feature>
<comment type="caution">
    <text evidence="2">The sequence shown here is derived from an EMBL/GenBank/DDBJ whole genome shotgun (WGS) entry which is preliminary data.</text>
</comment>
<evidence type="ECO:0000313" key="2">
    <source>
        <dbReference type="EMBL" id="EGK02227.1"/>
    </source>
</evidence>
<dbReference type="EMBL" id="ADLV01000018">
    <property type="protein sequence ID" value="EGK02227.1"/>
    <property type="molecule type" value="Genomic_DNA"/>
</dbReference>
<name>F5IWN0_9BACT</name>
<dbReference type="STRING" id="742766.HMPREF9455_01497"/>
<evidence type="ECO:0000256" key="1">
    <source>
        <dbReference type="SAM" id="MobiDB-lite"/>
    </source>
</evidence>
<dbReference type="RefSeq" id="WP_006799012.1">
    <property type="nucleotide sequence ID" value="NZ_GL891981.1"/>
</dbReference>
<gene>
    <name evidence="2" type="ORF">HMPREF9455_01497</name>
</gene>
<sequence length="226" mass="26228">MAKYNEGVAETIVSLIEDDFCSVAEICRVTGISRKTFYCWKETVPGLAKEIFDAECRREDRIRQMLYSSLKKRLDGYMMVEEKETYLPDEHEPEKLVLQSKVIRRKSCLPDLKTIKLLLDRQDRIADTQLTQKEMEGISSKKEIITVDVTIPEDTEENEIAEYVEEVEIVPAEEKESPVDDPEEAEAKIMLDRLYRVKAERKRTIKASNNHPVFSPAGKRGKKRRK</sequence>
<dbReference type="Proteomes" id="UP000004913">
    <property type="component" value="Unassembled WGS sequence"/>
</dbReference>
<evidence type="ECO:0008006" key="4">
    <source>
        <dbReference type="Google" id="ProtNLM"/>
    </source>
</evidence>
<protein>
    <recommendedName>
        <fullName evidence="4">Homeodomain phBC6A51-type domain-containing protein</fullName>
    </recommendedName>
</protein>